<evidence type="ECO:0000313" key="2">
    <source>
        <dbReference type="Proteomes" id="UP000308600"/>
    </source>
</evidence>
<dbReference type="EMBL" id="ML208583">
    <property type="protein sequence ID" value="TFK62422.1"/>
    <property type="molecule type" value="Genomic_DNA"/>
</dbReference>
<evidence type="ECO:0000313" key="1">
    <source>
        <dbReference type="EMBL" id="TFK62422.1"/>
    </source>
</evidence>
<reference evidence="1 2" key="1">
    <citation type="journal article" date="2019" name="Nat. Ecol. Evol.">
        <title>Megaphylogeny resolves global patterns of mushroom evolution.</title>
        <authorList>
            <person name="Varga T."/>
            <person name="Krizsan K."/>
            <person name="Foldi C."/>
            <person name="Dima B."/>
            <person name="Sanchez-Garcia M."/>
            <person name="Sanchez-Ramirez S."/>
            <person name="Szollosi G.J."/>
            <person name="Szarkandi J.G."/>
            <person name="Papp V."/>
            <person name="Albert L."/>
            <person name="Andreopoulos W."/>
            <person name="Angelini C."/>
            <person name="Antonin V."/>
            <person name="Barry K.W."/>
            <person name="Bougher N.L."/>
            <person name="Buchanan P."/>
            <person name="Buyck B."/>
            <person name="Bense V."/>
            <person name="Catcheside P."/>
            <person name="Chovatia M."/>
            <person name="Cooper J."/>
            <person name="Damon W."/>
            <person name="Desjardin D."/>
            <person name="Finy P."/>
            <person name="Geml J."/>
            <person name="Haridas S."/>
            <person name="Hughes K."/>
            <person name="Justo A."/>
            <person name="Karasinski D."/>
            <person name="Kautmanova I."/>
            <person name="Kiss B."/>
            <person name="Kocsube S."/>
            <person name="Kotiranta H."/>
            <person name="LaButti K.M."/>
            <person name="Lechner B.E."/>
            <person name="Liimatainen K."/>
            <person name="Lipzen A."/>
            <person name="Lukacs Z."/>
            <person name="Mihaltcheva S."/>
            <person name="Morgado L.N."/>
            <person name="Niskanen T."/>
            <person name="Noordeloos M.E."/>
            <person name="Ohm R.A."/>
            <person name="Ortiz-Santana B."/>
            <person name="Ovrebo C."/>
            <person name="Racz N."/>
            <person name="Riley R."/>
            <person name="Savchenko A."/>
            <person name="Shiryaev A."/>
            <person name="Soop K."/>
            <person name="Spirin V."/>
            <person name="Szebenyi C."/>
            <person name="Tomsovsky M."/>
            <person name="Tulloss R.E."/>
            <person name="Uehling J."/>
            <person name="Grigoriev I.V."/>
            <person name="Vagvolgyi C."/>
            <person name="Papp T."/>
            <person name="Martin F.M."/>
            <person name="Miettinen O."/>
            <person name="Hibbett D.S."/>
            <person name="Nagy L.G."/>
        </authorList>
    </citation>
    <scope>NUCLEOTIDE SEQUENCE [LARGE SCALE GENOMIC DNA]</scope>
    <source>
        <strain evidence="1 2">NL-1719</strain>
    </source>
</reference>
<name>A0ACD3AC52_9AGAR</name>
<dbReference type="Proteomes" id="UP000308600">
    <property type="component" value="Unassembled WGS sequence"/>
</dbReference>
<sequence length="288" mass="33294">MSDPLLPPELERLIFIHAFRNRVKEPTNLFLVSKRVREWLLPVAFEVVIVRRRRNFPILFSNYDQFVEYGSHIRHLMIQIKSWPDNKNIDLDHSLRLCPNITNLSLLWMSPPLQPKTLSNLSNLTHLTLEVGYLFNLVTSTSYALHPSLFPNITHLDAVGTPVDHIENRIAGLGRHLPNLTHISFLHLEPGVDLLKSLLRNCRKLKALVWWKEGQLGMDESRPPAVDDERIITMSMPSQSSKRWEDRATGKGMGMWEFADEVLKERAARKRRAVCRSLQDGEDEGRNN</sequence>
<proteinExistence type="predicted"/>
<protein>
    <submittedName>
        <fullName evidence="1">Uncharacterized protein</fullName>
    </submittedName>
</protein>
<gene>
    <name evidence="1" type="ORF">BDN72DRAFT_903243</name>
</gene>
<keyword evidence="2" id="KW-1185">Reference proteome</keyword>
<organism evidence="1 2">
    <name type="scientific">Pluteus cervinus</name>
    <dbReference type="NCBI Taxonomy" id="181527"/>
    <lineage>
        <taxon>Eukaryota</taxon>
        <taxon>Fungi</taxon>
        <taxon>Dikarya</taxon>
        <taxon>Basidiomycota</taxon>
        <taxon>Agaricomycotina</taxon>
        <taxon>Agaricomycetes</taxon>
        <taxon>Agaricomycetidae</taxon>
        <taxon>Agaricales</taxon>
        <taxon>Pluteineae</taxon>
        <taxon>Pluteaceae</taxon>
        <taxon>Pluteus</taxon>
    </lineage>
</organism>
<accession>A0ACD3AC52</accession>